<dbReference type="InterPro" id="IPR006652">
    <property type="entry name" value="Kelch_1"/>
</dbReference>
<dbReference type="AlphaFoldDB" id="W1NZQ6"/>
<dbReference type="PANTHER" id="PTHR46407">
    <property type="entry name" value="OS02G0208700 PROTEIN"/>
    <property type="match status" value="1"/>
</dbReference>
<dbReference type="SMART" id="SM00612">
    <property type="entry name" value="Kelch"/>
    <property type="match status" value="2"/>
</dbReference>
<dbReference type="Proteomes" id="UP000017836">
    <property type="component" value="Unassembled WGS sequence"/>
</dbReference>
<dbReference type="GO" id="GO:0080037">
    <property type="term" value="P:negative regulation of cytokinin-activated signaling pathway"/>
    <property type="evidence" value="ECO:0007669"/>
    <property type="project" value="InterPro"/>
</dbReference>
<dbReference type="Pfam" id="PF01344">
    <property type="entry name" value="Kelch_1"/>
    <property type="match status" value="2"/>
</dbReference>
<dbReference type="eggNOG" id="KOG1072">
    <property type="taxonomic scope" value="Eukaryota"/>
</dbReference>
<evidence type="ECO:0000313" key="1">
    <source>
        <dbReference type="EMBL" id="ERN00796.1"/>
    </source>
</evidence>
<dbReference type="OMA" id="PICCASS"/>
<dbReference type="EMBL" id="KI394806">
    <property type="protein sequence ID" value="ERN00796.1"/>
    <property type="molecule type" value="Genomic_DNA"/>
</dbReference>
<protein>
    <recommendedName>
        <fullName evidence="3">F-box/kelch-repeat protein</fullName>
    </recommendedName>
</protein>
<name>W1NZQ6_AMBTC</name>
<reference evidence="2" key="1">
    <citation type="journal article" date="2013" name="Science">
        <title>The Amborella genome and the evolution of flowering plants.</title>
        <authorList>
            <consortium name="Amborella Genome Project"/>
        </authorList>
    </citation>
    <scope>NUCLEOTIDE SEQUENCE [LARGE SCALE GENOMIC DNA]</scope>
</reference>
<dbReference type="InterPro" id="IPR015915">
    <property type="entry name" value="Kelch-typ_b-propeller"/>
</dbReference>
<sequence>MGTELIVIGGWEPTTWEPTCRVFLYNFSRGAWREGQPMRGLRSLFAAAAIDRRVYVAGGHDRNKNAVATGEVNNVDRDEWEGLPEMEATRDECEGLAVGDEFWVVTRQRHKASLTAVVRHSIRYQEDGDQWRACGVKGSARKEASCWLRGDWGGGGRRALMG</sequence>
<dbReference type="Gramene" id="ERN00796">
    <property type="protein sequence ID" value="ERN00796"/>
    <property type="gene ID" value="AMTR_s00217p00025020"/>
</dbReference>
<dbReference type="SUPFAM" id="SSF117281">
    <property type="entry name" value="Kelch motif"/>
    <property type="match status" value="1"/>
</dbReference>
<dbReference type="HOGENOM" id="CLU_1637706_0_0_1"/>
<dbReference type="Gene3D" id="2.120.10.80">
    <property type="entry name" value="Kelch-type beta propeller"/>
    <property type="match status" value="1"/>
</dbReference>
<dbReference type="InterPro" id="IPR044595">
    <property type="entry name" value="KMD1-4"/>
</dbReference>
<organism evidence="1 2">
    <name type="scientific">Amborella trichopoda</name>
    <dbReference type="NCBI Taxonomy" id="13333"/>
    <lineage>
        <taxon>Eukaryota</taxon>
        <taxon>Viridiplantae</taxon>
        <taxon>Streptophyta</taxon>
        <taxon>Embryophyta</taxon>
        <taxon>Tracheophyta</taxon>
        <taxon>Spermatophyta</taxon>
        <taxon>Magnoliopsida</taxon>
        <taxon>Amborellales</taxon>
        <taxon>Amborellaceae</taxon>
        <taxon>Amborella</taxon>
    </lineage>
</organism>
<dbReference type="GO" id="GO:2000762">
    <property type="term" value="P:regulation of phenylpropanoid metabolic process"/>
    <property type="evidence" value="ECO:0007669"/>
    <property type="project" value="InterPro"/>
</dbReference>
<proteinExistence type="predicted"/>
<dbReference type="PANTHER" id="PTHR46407:SF3">
    <property type="entry name" value="OS02G0208700 PROTEIN"/>
    <property type="match status" value="1"/>
</dbReference>
<evidence type="ECO:0000313" key="2">
    <source>
        <dbReference type="Proteomes" id="UP000017836"/>
    </source>
</evidence>
<gene>
    <name evidence="1" type="ORF">AMTR_s00217p00025020</name>
</gene>
<keyword evidence="2" id="KW-1185">Reference proteome</keyword>
<accession>W1NZQ6</accession>
<evidence type="ECO:0008006" key="3">
    <source>
        <dbReference type="Google" id="ProtNLM"/>
    </source>
</evidence>